<evidence type="ECO:0000313" key="8">
    <source>
        <dbReference type="Proteomes" id="UP000007177"/>
    </source>
</evidence>
<gene>
    <name evidence="7" type="primary">cheY5</name>
    <name evidence="7" type="ordered locus">Awo_c32830</name>
</gene>
<dbReference type="AlphaFoldDB" id="H6LK91"/>
<dbReference type="PANTHER" id="PTHR44591">
    <property type="entry name" value="STRESS RESPONSE REGULATOR PROTEIN 1"/>
    <property type="match status" value="1"/>
</dbReference>
<dbReference type="RefSeq" id="WP_014357607.1">
    <property type="nucleotide sequence ID" value="NC_016894.1"/>
</dbReference>
<dbReference type="InterPro" id="IPR001789">
    <property type="entry name" value="Sig_transdc_resp-reg_receiver"/>
</dbReference>
<dbReference type="Proteomes" id="UP000007177">
    <property type="component" value="Chromosome"/>
</dbReference>
<dbReference type="PANTHER" id="PTHR44591:SF14">
    <property type="entry name" value="PROTEIN PILG"/>
    <property type="match status" value="1"/>
</dbReference>
<keyword evidence="8" id="KW-1185">Reference proteome</keyword>
<feature type="domain" description="Response regulatory" evidence="6">
    <location>
        <begin position="3"/>
        <end position="118"/>
    </location>
</feature>
<evidence type="ECO:0000256" key="5">
    <source>
        <dbReference type="PROSITE-ProRule" id="PRU00169"/>
    </source>
</evidence>
<dbReference type="SMART" id="SM00448">
    <property type="entry name" value="REC"/>
    <property type="match status" value="1"/>
</dbReference>
<sequence length="119" mass="12791">MAKILIVDDSAISRKRLRTILETANHEIIGEGSDGVIALQKFEELSPDLVTMDITMPNVDGLTVLKEIITVDPSARVVMITALGKGSTILEALNAGARNYITKPFAEDQVISAIAEALE</sequence>
<dbReference type="Gene3D" id="3.40.50.2300">
    <property type="match status" value="1"/>
</dbReference>
<name>H6LK91_ACEWD</name>
<protein>
    <recommendedName>
        <fullName evidence="1">Stage 0 sporulation protein A homolog</fullName>
    </recommendedName>
</protein>
<dbReference type="InterPro" id="IPR011006">
    <property type="entry name" value="CheY-like_superfamily"/>
</dbReference>
<proteinExistence type="predicted"/>
<evidence type="ECO:0000256" key="1">
    <source>
        <dbReference type="ARBA" id="ARBA00018672"/>
    </source>
</evidence>
<dbReference type="KEGG" id="awo:Awo_c32830"/>
<dbReference type="GO" id="GO:0000160">
    <property type="term" value="P:phosphorelay signal transduction system"/>
    <property type="evidence" value="ECO:0007669"/>
    <property type="project" value="UniProtKB-KW"/>
</dbReference>
<dbReference type="STRING" id="931626.Awo_c32830"/>
<feature type="modified residue" description="4-aspartylphosphate" evidence="5">
    <location>
        <position position="53"/>
    </location>
</feature>
<evidence type="ECO:0000256" key="4">
    <source>
        <dbReference type="ARBA" id="ARBA00024867"/>
    </source>
</evidence>
<dbReference type="HOGENOM" id="CLU_000445_69_15_9"/>
<comment type="function">
    <text evidence="4">May play the central regulatory role in sporulation. It may be an element of the effector pathway responsible for the activation of sporulation genes in response to nutritional stress. Spo0A may act in concert with spo0H (a sigma factor) to control the expression of some genes that are critical to the sporulation process.</text>
</comment>
<reference evidence="8" key="1">
    <citation type="submission" date="2011-07" db="EMBL/GenBank/DDBJ databases">
        <title>Complete genome sequence of Acetobacterium woodii.</title>
        <authorList>
            <person name="Poehlein A."/>
            <person name="Schmidt S."/>
            <person name="Kaster A.-K."/>
            <person name="Goenrich M."/>
            <person name="Vollmers J."/>
            <person name="Thuermer A."/>
            <person name="Gottschalk G."/>
            <person name="Thauer R.K."/>
            <person name="Daniel R."/>
            <person name="Mueller V."/>
        </authorList>
    </citation>
    <scope>NUCLEOTIDE SEQUENCE [LARGE SCALE GENOMIC DNA]</scope>
    <source>
        <strain evidence="8">ATCC 29683 / DSM 1030 / JCM 2381 / KCTC 1655 / WB1</strain>
    </source>
</reference>
<dbReference type="InterPro" id="IPR050595">
    <property type="entry name" value="Bact_response_regulator"/>
</dbReference>
<dbReference type="PROSITE" id="PS50110">
    <property type="entry name" value="RESPONSE_REGULATORY"/>
    <property type="match status" value="1"/>
</dbReference>
<evidence type="ECO:0000313" key="7">
    <source>
        <dbReference type="EMBL" id="AFA50011.1"/>
    </source>
</evidence>
<evidence type="ECO:0000259" key="6">
    <source>
        <dbReference type="PROSITE" id="PS50110"/>
    </source>
</evidence>
<dbReference type="EMBL" id="CP002987">
    <property type="protein sequence ID" value="AFA50011.1"/>
    <property type="molecule type" value="Genomic_DNA"/>
</dbReference>
<accession>H6LK91</accession>
<evidence type="ECO:0000256" key="2">
    <source>
        <dbReference type="ARBA" id="ARBA00022553"/>
    </source>
</evidence>
<dbReference type="Pfam" id="PF00072">
    <property type="entry name" value="Response_reg"/>
    <property type="match status" value="1"/>
</dbReference>
<reference evidence="7 8" key="2">
    <citation type="journal article" date="2012" name="PLoS ONE">
        <title>An ancient pathway combining carbon dioxide fixation with the generation and utilization of a sodium ion gradient for ATP synthesis.</title>
        <authorList>
            <person name="Poehlein A."/>
            <person name="Schmidt S."/>
            <person name="Kaster A.K."/>
            <person name="Goenrich M."/>
            <person name="Vollmers J."/>
            <person name="Thurmer A."/>
            <person name="Bertsch J."/>
            <person name="Schuchmann K."/>
            <person name="Voigt B."/>
            <person name="Hecker M."/>
            <person name="Daniel R."/>
            <person name="Thauer R.K."/>
            <person name="Gottschalk G."/>
            <person name="Muller V."/>
        </authorList>
    </citation>
    <scope>NUCLEOTIDE SEQUENCE [LARGE SCALE GENOMIC DNA]</scope>
    <source>
        <strain evidence="8">ATCC 29683 / DSM 1030 / JCM 2381 / KCTC 1655 / WB1</strain>
    </source>
</reference>
<dbReference type="SUPFAM" id="SSF52172">
    <property type="entry name" value="CheY-like"/>
    <property type="match status" value="1"/>
</dbReference>
<organism evidence="7 8">
    <name type="scientific">Acetobacterium woodii (strain ATCC 29683 / DSM 1030 / JCM 2381 / KCTC 1655 / WB1)</name>
    <dbReference type="NCBI Taxonomy" id="931626"/>
    <lineage>
        <taxon>Bacteria</taxon>
        <taxon>Bacillati</taxon>
        <taxon>Bacillota</taxon>
        <taxon>Clostridia</taxon>
        <taxon>Eubacteriales</taxon>
        <taxon>Eubacteriaceae</taxon>
        <taxon>Acetobacterium</taxon>
    </lineage>
</organism>
<keyword evidence="2 5" id="KW-0597">Phosphoprotein</keyword>
<dbReference type="eggNOG" id="COG2201">
    <property type="taxonomic scope" value="Bacteria"/>
</dbReference>
<evidence type="ECO:0000256" key="3">
    <source>
        <dbReference type="ARBA" id="ARBA00023012"/>
    </source>
</evidence>
<keyword evidence="3" id="KW-0902">Two-component regulatory system</keyword>